<dbReference type="Gramene" id="AET1Gv20001500.2">
    <property type="protein sequence ID" value="AET1Gv20001500.2"/>
    <property type="gene ID" value="AET1Gv20001500"/>
</dbReference>
<organism evidence="2 3">
    <name type="scientific">Aegilops tauschii subsp. strangulata</name>
    <name type="common">Goatgrass</name>
    <dbReference type="NCBI Taxonomy" id="200361"/>
    <lineage>
        <taxon>Eukaryota</taxon>
        <taxon>Viridiplantae</taxon>
        <taxon>Streptophyta</taxon>
        <taxon>Embryophyta</taxon>
        <taxon>Tracheophyta</taxon>
        <taxon>Spermatophyta</taxon>
        <taxon>Magnoliopsida</taxon>
        <taxon>Liliopsida</taxon>
        <taxon>Poales</taxon>
        <taxon>Poaceae</taxon>
        <taxon>BOP clade</taxon>
        <taxon>Pooideae</taxon>
        <taxon>Triticodae</taxon>
        <taxon>Triticeae</taxon>
        <taxon>Triticinae</taxon>
        <taxon>Aegilops</taxon>
    </lineage>
</organism>
<reference evidence="2" key="5">
    <citation type="journal article" date="2021" name="G3 (Bethesda)">
        <title>Aegilops tauschii genome assembly Aet v5.0 features greater sequence contiguity and improved annotation.</title>
        <authorList>
            <person name="Wang L."/>
            <person name="Zhu T."/>
            <person name="Rodriguez J.C."/>
            <person name="Deal K.R."/>
            <person name="Dubcovsky J."/>
            <person name="McGuire P.E."/>
            <person name="Lux T."/>
            <person name="Spannagl M."/>
            <person name="Mayer K.F.X."/>
            <person name="Baldrich P."/>
            <person name="Meyers B.C."/>
            <person name="Huo N."/>
            <person name="Gu Y.Q."/>
            <person name="Zhou H."/>
            <person name="Devos K.M."/>
            <person name="Bennetzen J.L."/>
            <person name="Unver T."/>
            <person name="Budak H."/>
            <person name="Gulick P.J."/>
            <person name="Galiba G."/>
            <person name="Kalapos B."/>
            <person name="Nelson D.R."/>
            <person name="Li P."/>
            <person name="You F.M."/>
            <person name="Luo M.C."/>
            <person name="Dvorak J."/>
        </authorList>
    </citation>
    <scope>NUCLEOTIDE SEQUENCE [LARGE SCALE GENOMIC DNA]</scope>
    <source>
        <strain evidence="2">cv. AL8/78</strain>
    </source>
</reference>
<dbReference type="Proteomes" id="UP000015105">
    <property type="component" value="Chromosome 1D"/>
</dbReference>
<dbReference type="AlphaFoldDB" id="A0A452XHM3"/>
<reference evidence="3" key="1">
    <citation type="journal article" date="2014" name="Science">
        <title>Ancient hybridizations among the ancestral genomes of bread wheat.</title>
        <authorList>
            <consortium name="International Wheat Genome Sequencing Consortium,"/>
            <person name="Marcussen T."/>
            <person name="Sandve S.R."/>
            <person name="Heier L."/>
            <person name="Spannagl M."/>
            <person name="Pfeifer M."/>
            <person name="Jakobsen K.S."/>
            <person name="Wulff B.B."/>
            <person name="Steuernagel B."/>
            <person name="Mayer K.F."/>
            <person name="Olsen O.A."/>
        </authorList>
    </citation>
    <scope>NUCLEOTIDE SEQUENCE [LARGE SCALE GENOMIC DNA]</scope>
    <source>
        <strain evidence="3">cv. AL8/78</strain>
    </source>
</reference>
<feature type="compositionally biased region" description="Polar residues" evidence="1">
    <location>
        <begin position="64"/>
        <end position="74"/>
    </location>
</feature>
<name>A0A452XHM3_AEGTS</name>
<keyword evidence="3" id="KW-1185">Reference proteome</keyword>
<accession>A0A452XHM3</accession>
<evidence type="ECO:0000256" key="1">
    <source>
        <dbReference type="SAM" id="MobiDB-lite"/>
    </source>
</evidence>
<proteinExistence type="predicted"/>
<reference evidence="2" key="4">
    <citation type="submission" date="2019-03" db="UniProtKB">
        <authorList>
            <consortium name="EnsemblPlants"/>
        </authorList>
    </citation>
    <scope>IDENTIFICATION</scope>
</reference>
<dbReference type="EnsemblPlants" id="AET1Gv20001500.2">
    <property type="protein sequence ID" value="AET1Gv20001500.2"/>
    <property type="gene ID" value="AET1Gv20001500"/>
</dbReference>
<evidence type="ECO:0000313" key="2">
    <source>
        <dbReference type="EnsemblPlants" id="AET1Gv20001500.2"/>
    </source>
</evidence>
<reference evidence="3" key="2">
    <citation type="journal article" date="2017" name="Nat. Plants">
        <title>The Aegilops tauschii genome reveals multiple impacts of transposons.</title>
        <authorList>
            <person name="Zhao G."/>
            <person name="Zou C."/>
            <person name="Li K."/>
            <person name="Wang K."/>
            <person name="Li T."/>
            <person name="Gao L."/>
            <person name="Zhang X."/>
            <person name="Wang H."/>
            <person name="Yang Z."/>
            <person name="Liu X."/>
            <person name="Jiang W."/>
            <person name="Mao L."/>
            <person name="Kong X."/>
            <person name="Jiao Y."/>
            <person name="Jia J."/>
        </authorList>
    </citation>
    <scope>NUCLEOTIDE SEQUENCE [LARGE SCALE GENOMIC DNA]</scope>
    <source>
        <strain evidence="3">cv. AL8/78</strain>
    </source>
</reference>
<protein>
    <submittedName>
        <fullName evidence="2">Uncharacterized protein</fullName>
    </submittedName>
</protein>
<feature type="compositionally biased region" description="Polar residues" evidence="1">
    <location>
        <begin position="41"/>
        <end position="51"/>
    </location>
</feature>
<evidence type="ECO:0000313" key="3">
    <source>
        <dbReference type="Proteomes" id="UP000015105"/>
    </source>
</evidence>
<feature type="region of interest" description="Disordered" evidence="1">
    <location>
        <begin position="41"/>
        <end position="74"/>
    </location>
</feature>
<sequence length="199" mass="21329">MQAAADSIIRNISTSLKFFSSLGSTNPSSFPVSRARLSNGLAHSTRLSSPNGLDESTGFRPVISSKSTTPKENTSDFSVSLPLDAYSGAMYPNVPITRVVTCVTASRANLARPKSATSASKLLSNKMFEDFMSRWIILGWQSSCRYAIPRAAPAAILTLADHSKTGLPCPAVGCNSEPPQFVQPEYIYENGLCTNIAKC</sequence>
<reference evidence="2" key="3">
    <citation type="journal article" date="2017" name="Nature">
        <title>Genome sequence of the progenitor of the wheat D genome Aegilops tauschii.</title>
        <authorList>
            <person name="Luo M.C."/>
            <person name="Gu Y.Q."/>
            <person name="Puiu D."/>
            <person name="Wang H."/>
            <person name="Twardziok S.O."/>
            <person name="Deal K.R."/>
            <person name="Huo N."/>
            <person name="Zhu T."/>
            <person name="Wang L."/>
            <person name="Wang Y."/>
            <person name="McGuire P.E."/>
            <person name="Liu S."/>
            <person name="Long H."/>
            <person name="Ramasamy R.K."/>
            <person name="Rodriguez J.C."/>
            <person name="Van S.L."/>
            <person name="Yuan L."/>
            <person name="Wang Z."/>
            <person name="Xia Z."/>
            <person name="Xiao L."/>
            <person name="Anderson O.D."/>
            <person name="Ouyang S."/>
            <person name="Liang Y."/>
            <person name="Zimin A.V."/>
            <person name="Pertea G."/>
            <person name="Qi P."/>
            <person name="Bennetzen J.L."/>
            <person name="Dai X."/>
            <person name="Dawson M.W."/>
            <person name="Muller H.G."/>
            <person name="Kugler K."/>
            <person name="Rivarola-Duarte L."/>
            <person name="Spannagl M."/>
            <person name="Mayer K.F.X."/>
            <person name="Lu F.H."/>
            <person name="Bevan M.W."/>
            <person name="Leroy P."/>
            <person name="Li P."/>
            <person name="You F.M."/>
            <person name="Sun Q."/>
            <person name="Liu Z."/>
            <person name="Lyons E."/>
            <person name="Wicker T."/>
            <person name="Salzberg S.L."/>
            <person name="Devos K.M."/>
            <person name="Dvorak J."/>
        </authorList>
    </citation>
    <scope>NUCLEOTIDE SEQUENCE [LARGE SCALE GENOMIC DNA]</scope>
    <source>
        <strain evidence="2">cv. AL8/78</strain>
    </source>
</reference>